<dbReference type="EMBL" id="CM010719">
    <property type="protein sequence ID" value="RZC61546.1"/>
    <property type="molecule type" value="Genomic_DNA"/>
</dbReference>
<dbReference type="Gramene" id="RZC61546">
    <property type="protein sequence ID" value="RZC61546"/>
    <property type="gene ID" value="C5167_023292"/>
</dbReference>
<accession>A0A4Y7JLV1</accession>
<evidence type="ECO:0000313" key="1">
    <source>
        <dbReference type="EMBL" id="RZC61546.1"/>
    </source>
</evidence>
<name>A0A4Y7JLV1_PAPSO</name>
<dbReference type="OrthoDB" id="1896480at2759"/>
<protein>
    <submittedName>
        <fullName evidence="1">Uncharacterized protein</fullName>
    </submittedName>
</protein>
<keyword evidence="2" id="KW-1185">Reference proteome</keyword>
<dbReference type="Proteomes" id="UP000316621">
    <property type="component" value="Chromosome 5"/>
</dbReference>
<dbReference type="AlphaFoldDB" id="A0A4Y7JLV1"/>
<reference evidence="1 2" key="1">
    <citation type="journal article" date="2018" name="Science">
        <title>The opium poppy genome and morphinan production.</title>
        <authorList>
            <person name="Guo L."/>
            <person name="Winzer T."/>
            <person name="Yang X."/>
            <person name="Li Y."/>
            <person name="Ning Z."/>
            <person name="He Z."/>
            <person name="Teodor R."/>
            <person name="Lu Y."/>
            <person name="Bowser T.A."/>
            <person name="Graham I.A."/>
            <person name="Ye K."/>
        </authorList>
    </citation>
    <scope>NUCLEOTIDE SEQUENCE [LARGE SCALE GENOMIC DNA]</scope>
    <source>
        <strain evidence="2">cv. HN1</strain>
        <tissue evidence="1">Leaves</tissue>
    </source>
</reference>
<organism evidence="1 2">
    <name type="scientific">Papaver somniferum</name>
    <name type="common">Opium poppy</name>
    <dbReference type="NCBI Taxonomy" id="3469"/>
    <lineage>
        <taxon>Eukaryota</taxon>
        <taxon>Viridiplantae</taxon>
        <taxon>Streptophyta</taxon>
        <taxon>Embryophyta</taxon>
        <taxon>Tracheophyta</taxon>
        <taxon>Spermatophyta</taxon>
        <taxon>Magnoliopsida</taxon>
        <taxon>Ranunculales</taxon>
        <taxon>Papaveraceae</taxon>
        <taxon>Papaveroideae</taxon>
        <taxon>Papaver</taxon>
    </lineage>
</organism>
<evidence type="ECO:0000313" key="2">
    <source>
        <dbReference type="Proteomes" id="UP000316621"/>
    </source>
</evidence>
<sequence length="223" mass="25096">MTKGKGVLVYENAPKANRKLVLTRTRRMKVKDVGLRLFPSPDNVINISTDTIESSSRMNQASPTYTPTSPYKKSLNELFDETDPADITPDFFAVPVKTNGVRITEEDSAIFDPNVAKGLANGCLLPKDRQAYAQITDLAEIFGICNMNMYRLLSSIDRASQILKSSTAERDYVIQAALANRDQEIKRSRSEIAFKDMEIKDLNDDLRNIARKSINIFISFARH</sequence>
<gene>
    <name evidence="1" type="ORF">C5167_023292</name>
</gene>
<proteinExistence type="predicted"/>